<dbReference type="EMBL" id="VWPK01000063">
    <property type="protein sequence ID" value="KAA5608978.1"/>
    <property type="molecule type" value="Genomic_DNA"/>
</dbReference>
<organism evidence="2 3">
    <name type="scientific">Rhodovastum atsumiense</name>
    <dbReference type="NCBI Taxonomy" id="504468"/>
    <lineage>
        <taxon>Bacteria</taxon>
        <taxon>Pseudomonadati</taxon>
        <taxon>Pseudomonadota</taxon>
        <taxon>Alphaproteobacteria</taxon>
        <taxon>Acetobacterales</taxon>
        <taxon>Acetobacteraceae</taxon>
        <taxon>Rhodovastum</taxon>
    </lineage>
</organism>
<gene>
    <name evidence="2" type="ORF">F1189_26580</name>
</gene>
<feature type="transmembrane region" description="Helical" evidence="1">
    <location>
        <begin position="39"/>
        <end position="57"/>
    </location>
</feature>
<keyword evidence="1" id="KW-1133">Transmembrane helix</keyword>
<dbReference type="Proteomes" id="UP000325255">
    <property type="component" value="Unassembled WGS sequence"/>
</dbReference>
<dbReference type="Pfam" id="PF13593">
    <property type="entry name" value="SBF_like"/>
    <property type="match status" value="1"/>
</dbReference>
<name>A0A5M6IN54_9PROT</name>
<dbReference type="PANTHER" id="PTHR18640:SF5">
    <property type="entry name" value="SODIUM_BILE ACID COTRANSPORTER 7"/>
    <property type="match status" value="1"/>
</dbReference>
<feature type="transmembrane region" description="Helical" evidence="1">
    <location>
        <begin position="241"/>
        <end position="264"/>
    </location>
</feature>
<dbReference type="Gene3D" id="1.20.1530.20">
    <property type="match status" value="1"/>
</dbReference>
<dbReference type="RefSeq" id="WP_150044576.1">
    <property type="nucleotide sequence ID" value="NZ_OW485601.1"/>
</dbReference>
<feature type="transmembrane region" description="Helical" evidence="1">
    <location>
        <begin position="107"/>
        <end position="127"/>
    </location>
</feature>
<feature type="transmembrane region" description="Helical" evidence="1">
    <location>
        <begin position="285"/>
        <end position="308"/>
    </location>
</feature>
<protein>
    <submittedName>
        <fullName evidence="2">Bile acid:sodium symporter</fullName>
    </submittedName>
</protein>
<evidence type="ECO:0000313" key="2">
    <source>
        <dbReference type="EMBL" id="KAA5608978.1"/>
    </source>
</evidence>
<keyword evidence="1" id="KW-0472">Membrane</keyword>
<keyword evidence="1" id="KW-0812">Transmembrane</keyword>
<feature type="transmembrane region" description="Helical" evidence="1">
    <location>
        <begin position="168"/>
        <end position="190"/>
    </location>
</feature>
<evidence type="ECO:0000256" key="1">
    <source>
        <dbReference type="SAM" id="Phobius"/>
    </source>
</evidence>
<sequence length="336" mass="34908">MPKLPPLRPMLARVGIDPFLIGLTAMIALAFVLPAQGRGADLASAASGWAIALLFFLHGARLSPQAALAGARHWRLQLVILLSTFALFPLLGLAARALWPGLFPPDLWVGMLLLCLLPSTVQSSIAFTSIAQGNVPAALCAASLSNLVGIVLTPLLTGLVVAGSSIGISTGGAVTIVVQLLLPFLAGQLARPRIGGWVQRHRTLVGLVDRSSILLVVYTAFSEGVVEGIWHQVGAGELLRLLAMSAVLLGLVMAAMTLVGRALGFSREDRVAVLFCGSKKSLASGLPIASVLFAGHATGLIVLPMMLFHQLQLFVCALLARRHAALAAAASVASAP</sequence>
<keyword evidence="3" id="KW-1185">Reference proteome</keyword>
<dbReference type="InterPro" id="IPR038770">
    <property type="entry name" value="Na+/solute_symporter_sf"/>
</dbReference>
<dbReference type="AlphaFoldDB" id="A0A5M6IN54"/>
<dbReference type="InterPro" id="IPR016833">
    <property type="entry name" value="Put_Na-Bile_cotransptr"/>
</dbReference>
<dbReference type="OrthoDB" id="9792271at2"/>
<accession>A0A5M6IN54</accession>
<dbReference type="PIRSF" id="PIRSF026166">
    <property type="entry name" value="UCP026166"/>
    <property type="match status" value="1"/>
</dbReference>
<dbReference type="PANTHER" id="PTHR18640">
    <property type="entry name" value="SOLUTE CARRIER FAMILY 10 MEMBER 7"/>
    <property type="match status" value="1"/>
</dbReference>
<dbReference type="GO" id="GO:0005886">
    <property type="term" value="C:plasma membrane"/>
    <property type="evidence" value="ECO:0007669"/>
    <property type="project" value="TreeGrafter"/>
</dbReference>
<feature type="transmembrane region" description="Helical" evidence="1">
    <location>
        <begin position="139"/>
        <end position="162"/>
    </location>
</feature>
<proteinExistence type="predicted"/>
<feature type="transmembrane region" description="Helical" evidence="1">
    <location>
        <begin position="12"/>
        <end position="33"/>
    </location>
</feature>
<feature type="transmembrane region" description="Helical" evidence="1">
    <location>
        <begin position="78"/>
        <end position="95"/>
    </location>
</feature>
<comment type="caution">
    <text evidence="2">The sequence shown here is derived from an EMBL/GenBank/DDBJ whole genome shotgun (WGS) entry which is preliminary data.</text>
</comment>
<evidence type="ECO:0000313" key="3">
    <source>
        <dbReference type="Proteomes" id="UP000325255"/>
    </source>
</evidence>
<reference evidence="2 3" key="1">
    <citation type="submission" date="2019-09" db="EMBL/GenBank/DDBJ databases">
        <title>Genome sequence of Rhodovastum atsumiense, a diverse member of the Acetobacteraceae family of non-sulfur purple photosynthetic bacteria.</title>
        <authorList>
            <person name="Meyer T."/>
            <person name="Kyndt J."/>
        </authorList>
    </citation>
    <scope>NUCLEOTIDE SEQUENCE [LARGE SCALE GENOMIC DNA]</scope>
    <source>
        <strain evidence="2 3">DSM 21279</strain>
    </source>
</reference>